<comment type="caution">
    <text evidence="1">The sequence shown here is derived from an EMBL/GenBank/DDBJ whole genome shotgun (WGS) entry which is preliminary data.</text>
</comment>
<dbReference type="OrthoDB" id="6437148at2759"/>
<proteinExistence type="predicted"/>
<organism evidence="1 2">
    <name type="scientific">Araneus ventricosus</name>
    <name type="common">Orbweaver spider</name>
    <name type="synonym">Epeira ventricosa</name>
    <dbReference type="NCBI Taxonomy" id="182803"/>
    <lineage>
        <taxon>Eukaryota</taxon>
        <taxon>Metazoa</taxon>
        <taxon>Ecdysozoa</taxon>
        <taxon>Arthropoda</taxon>
        <taxon>Chelicerata</taxon>
        <taxon>Arachnida</taxon>
        <taxon>Araneae</taxon>
        <taxon>Araneomorphae</taxon>
        <taxon>Entelegynae</taxon>
        <taxon>Araneoidea</taxon>
        <taxon>Araneidae</taxon>
        <taxon>Araneus</taxon>
    </lineage>
</organism>
<dbReference type="Proteomes" id="UP000499080">
    <property type="component" value="Unassembled WGS sequence"/>
</dbReference>
<dbReference type="EMBL" id="BGPR01000492">
    <property type="protein sequence ID" value="GBM23131.1"/>
    <property type="molecule type" value="Genomic_DNA"/>
</dbReference>
<sequence length="104" mass="11839">MNPVHNKIDIKGAFESIQYNAIESYLDNRKCPTNIVNVFKNLLRNRLNTIEGLTIRNQKQSFSQGSCSGTAIEILQENWPINTNTQIFTNDFVLVSHAPTRDTN</sequence>
<evidence type="ECO:0008006" key="3">
    <source>
        <dbReference type="Google" id="ProtNLM"/>
    </source>
</evidence>
<gene>
    <name evidence="1" type="ORF">AVEN_150544_1</name>
</gene>
<protein>
    <recommendedName>
        <fullName evidence="3">Reverse transcriptase domain-containing protein</fullName>
    </recommendedName>
</protein>
<accession>A0A4Y2E2D9</accession>
<name>A0A4Y2E2D9_ARAVE</name>
<reference evidence="1 2" key="1">
    <citation type="journal article" date="2019" name="Sci. Rep.">
        <title>Orb-weaving spider Araneus ventricosus genome elucidates the spidroin gene catalogue.</title>
        <authorList>
            <person name="Kono N."/>
            <person name="Nakamura H."/>
            <person name="Ohtoshi R."/>
            <person name="Moran D.A.P."/>
            <person name="Shinohara A."/>
            <person name="Yoshida Y."/>
            <person name="Fujiwara M."/>
            <person name="Mori M."/>
            <person name="Tomita M."/>
            <person name="Arakawa K."/>
        </authorList>
    </citation>
    <scope>NUCLEOTIDE SEQUENCE [LARGE SCALE GENOMIC DNA]</scope>
</reference>
<keyword evidence="2" id="KW-1185">Reference proteome</keyword>
<dbReference type="AlphaFoldDB" id="A0A4Y2E2D9"/>
<evidence type="ECO:0000313" key="1">
    <source>
        <dbReference type="EMBL" id="GBM23131.1"/>
    </source>
</evidence>
<evidence type="ECO:0000313" key="2">
    <source>
        <dbReference type="Proteomes" id="UP000499080"/>
    </source>
</evidence>